<feature type="domain" description="Peptidase S8/S53" evidence="6">
    <location>
        <begin position="261"/>
        <end position="534"/>
    </location>
</feature>
<organism evidence="9 10">
    <name type="scientific">Eiseniibacteriota bacterium</name>
    <dbReference type="NCBI Taxonomy" id="2212470"/>
    <lineage>
        <taxon>Bacteria</taxon>
        <taxon>Candidatus Eiseniibacteriota</taxon>
    </lineage>
</organism>
<dbReference type="EMBL" id="JAGQHS010000002">
    <property type="protein sequence ID" value="MCA9754339.1"/>
    <property type="molecule type" value="Genomic_DNA"/>
</dbReference>
<evidence type="ECO:0000259" key="6">
    <source>
        <dbReference type="Pfam" id="PF00082"/>
    </source>
</evidence>
<evidence type="ECO:0000313" key="9">
    <source>
        <dbReference type="EMBL" id="MCA9754339.1"/>
    </source>
</evidence>
<dbReference type="PRINTS" id="PR00723">
    <property type="entry name" value="SUBTILISIN"/>
</dbReference>
<dbReference type="GO" id="GO:0006508">
    <property type="term" value="P:proteolysis"/>
    <property type="evidence" value="ECO:0007669"/>
    <property type="project" value="UniProtKB-KW"/>
</dbReference>
<dbReference type="Proteomes" id="UP000739538">
    <property type="component" value="Unassembled WGS sequence"/>
</dbReference>
<dbReference type="PROSITE" id="PS51892">
    <property type="entry name" value="SUBTILASE"/>
    <property type="match status" value="1"/>
</dbReference>
<sequence>MTQSRPSRRASTPGLNVRIPSLIGTVALGASALIVFAGAASAEQEVQRRWVDPYFGKVWQLEPAGDELVVVFDPATAAEARAELSGTGGFSESRPYNAEYAVGTFRVPTNVAPDVAASLLEADGRILGVARSVVDQEGFTKYYVPGQFTVQFEKDLSDETCRARIAAAGSTVLQDYWTPGYYKISVPADSELFTELRAWAESPDVLFAEPLYMCYDDALVAPNDPFYSQQWHLDNPGTGQWIETADVHAEDAWLTTKGDPNVLVVIIDTGADVNHEDLVDRVLPRNGEDWDFSGSGTAPTDSDGHGTSCSGIATATQNNAIGVSGVCPECTLMPLKVSLSSGQNANRADAINYATSRRPEFDGVVMSCSWRMSSGDFTAVEAAVQNVWANDAIILFASGNDNTSDVSYPARYPEAIAVGASSPCDQRKSPSSCDGESWWGSNYGPSQEVVAPGVLMYTTDISGSGGYTSGQYVSFFNGTSSACPLAAGLVGLIYSANPNLTNAEVREILQASSDDEVGPAGEDTPGWDQYFGYGRVNAARAVEMARVLETFDDDIESGGGAWTTQIVSLGHQDRWHLSDRRNHTDGGQFSYRCGSNGALPYVGRIDAGLVTPPIQLTTPSALSFWHWMEAEELDATTAKDGGRLEITTDGGSSWSELTPIGGYSHVFGNYPGQPFPVGTPLYSGNFDWSQGIANLAAYTGQTIQIRFRFGTRDLIAPGEGGEGWYVDDVSIAPMEPAAVADGALPSAGSVLQLRGASPNPSPGAMTIHFALAQTADVTFELFDVHGRRQRVLALGSRDAGVHDVALDALDGAGRALPRGTYFYRISADGDQATRSIVLID</sequence>
<dbReference type="Pfam" id="PF00082">
    <property type="entry name" value="Peptidase_S8"/>
    <property type="match status" value="1"/>
</dbReference>
<evidence type="ECO:0000256" key="1">
    <source>
        <dbReference type="ARBA" id="ARBA00011073"/>
    </source>
</evidence>
<feature type="active site" description="Charge relay system" evidence="5">
    <location>
        <position position="268"/>
    </location>
</feature>
<dbReference type="Gene3D" id="3.40.50.200">
    <property type="entry name" value="Peptidase S8/S53 domain"/>
    <property type="match status" value="1"/>
</dbReference>
<evidence type="ECO:0000259" key="8">
    <source>
        <dbReference type="Pfam" id="PF22148"/>
    </source>
</evidence>
<evidence type="ECO:0000313" key="10">
    <source>
        <dbReference type="Proteomes" id="UP000739538"/>
    </source>
</evidence>
<dbReference type="Pfam" id="PF22148">
    <property type="entry name" value="Fervidolysin_NPro-like"/>
    <property type="match status" value="1"/>
</dbReference>
<dbReference type="InterPro" id="IPR026444">
    <property type="entry name" value="Secre_tail"/>
</dbReference>
<keyword evidence="4 5" id="KW-0720">Serine protease</keyword>
<dbReference type="InterPro" id="IPR025965">
    <property type="entry name" value="FlgD/Vpr_Ig-like"/>
</dbReference>
<dbReference type="Pfam" id="PF13860">
    <property type="entry name" value="FlgD_ig"/>
    <property type="match status" value="1"/>
</dbReference>
<dbReference type="InterPro" id="IPR023828">
    <property type="entry name" value="Peptidase_S8_Ser-AS"/>
</dbReference>
<dbReference type="PROSITE" id="PS00137">
    <property type="entry name" value="SUBTILASE_HIS"/>
    <property type="match status" value="1"/>
</dbReference>
<dbReference type="SUPFAM" id="SSF52743">
    <property type="entry name" value="Subtilisin-like"/>
    <property type="match status" value="1"/>
</dbReference>
<dbReference type="InterPro" id="IPR036852">
    <property type="entry name" value="Peptidase_S8/S53_dom_sf"/>
</dbReference>
<feature type="domain" description="FlgD/Vpr Ig-like" evidence="7">
    <location>
        <begin position="765"/>
        <end position="828"/>
    </location>
</feature>
<name>A0A956SCE8_UNCEI</name>
<keyword evidence="3 5" id="KW-0378">Hydrolase</keyword>
<feature type="active site" description="Charge relay system" evidence="5">
    <location>
        <position position="480"/>
    </location>
</feature>
<dbReference type="InterPro" id="IPR022398">
    <property type="entry name" value="Peptidase_S8_His-AS"/>
</dbReference>
<evidence type="ECO:0000256" key="5">
    <source>
        <dbReference type="PROSITE-ProRule" id="PRU01240"/>
    </source>
</evidence>
<comment type="caution">
    <text evidence="9">The sequence shown here is derived from an EMBL/GenBank/DDBJ whole genome shotgun (WGS) entry which is preliminary data.</text>
</comment>
<proteinExistence type="inferred from homology"/>
<evidence type="ECO:0000256" key="2">
    <source>
        <dbReference type="ARBA" id="ARBA00022670"/>
    </source>
</evidence>
<protein>
    <submittedName>
        <fullName evidence="9">S8 family serine peptidase</fullName>
    </submittedName>
</protein>
<dbReference type="InterPro" id="IPR000209">
    <property type="entry name" value="Peptidase_S8/S53_dom"/>
</dbReference>
<reference evidence="9" key="2">
    <citation type="journal article" date="2021" name="Microbiome">
        <title>Successional dynamics and alternative stable states in a saline activated sludge microbial community over 9 years.</title>
        <authorList>
            <person name="Wang Y."/>
            <person name="Ye J."/>
            <person name="Ju F."/>
            <person name="Liu L."/>
            <person name="Boyd J.A."/>
            <person name="Deng Y."/>
            <person name="Parks D.H."/>
            <person name="Jiang X."/>
            <person name="Yin X."/>
            <person name="Woodcroft B.J."/>
            <person name="Tyson G.W."/>
            <person name="Hugenholtz P."/>
            <person name="Polz M.F."/>
            <person name="Zhang T."/>
        </authorList>
    </citation>
    <scope>NUCLEOTIDE SEQUENCE</scope>
    <source>
        <strain evidence="9">HKST-UBA02</strain>
    </source>
</reference>
<dbReference type="PANTHER" id="PTHR43806">
    <property type="entry name" value="PEPTIDASE S8"/>
    <property type="match status" value="1"/>
</dbReference>
<evidence type="ECO:0000256" key="4">
    <source>
        <dbReference type="ARBA" id="ARBA00022825"/>
    </source>
</evidence>
<comment type="similarity">
    <text evidence="1 5">Belongs to the peptidase S8 family.</text>
</comment>
<dbReference type="InterPro" id="IPR050131">
    <property type="entry name" value="Peptidase_S8_subtilisin-like"/>
</dbReference>
<evidence type="ECO:0000259" key="7">
    <source>
        <dbReference type="Pfam" id="PF13860"/>
    </source>
</evidence>
<dbReference type="NCBIfam" id="TIGR04183">
    <property type="entry name" value="Por_Secre_tail"/>
    <property type="match status" value="1"/>
</dbReference>
<gene>
    <name evidence="9" type="ORF">KDA27_00945</name>
</gene>
<dbReference type="Gene3D" id="2.60.40.4070">
    <property type="match status" value="1"/>
</dbReference>
<dbReference type="InterPro" id="IPR054399">
    <property type="entry name" value="Fervidolysin-like_N_prodom"/>
</dbReference>
<dbReference type="AlphaFoldDB" id="A0A956SCE8"/>
<dbReference type="PROSITE" id="PS00138">
    <property type="entry name" value="SUBTILASE_SER"/>
    <property type="match status" value="1"/>
</dbReference>
<dbReference type="GO" id="GO:0004252">
    <property type="term" value="F:serine-type endopeptidase activity"/>
    <property type="evidence" value="ECO:0007669"/>
    <property type="project" value="UniProtKB-UniRule"/>
</dbReference>
<keyword evidence="2 5" id="KW-0645">Protease</keyword>
<evidence type="ECO:0000256" key="3">
    <source>
        <dbReference type="ARBA" id="ARBA00022801"/>
    </source>
</evidence>
<reference evidence="9" key="1">
    <citation type="submission" date="2020-04" db="EMBL/GenBank/DDBJ databases">
        <authorList>
            <person name="Zhang T."/>
        </authorList>
    </citation>
    <scope>NUCLEOTIDE SEQUENCE</scope>
    <source>
        <strain evidence="9">HKST-UBA02</strain>
    </source>
</reference>
<feature type="domain" description="Fervidolysin-like N-terminal prodomain" evidence="8">
    <location>
        <begin position="140"/>
        <end position="210"/>
    </location>
</feature>
<dbReference type="PANTHER" id="PTHR43806:SF11">
    <property type="entry name" value="CEREVISIN-RELATED"/>
    <property type="match status" value="1"/>
</dbReference>
<dbReference type="InterPro" id="IPR015500">
    <property type="entry name" value="Peptidase_S8_subtilisin-rel"/>
</dbReference>
<accession>A0A956SCE8</accession>
<dbReference type="Gene3D" id="2.60.120.260">
    <property type="entry name" value="Galactose-binding domain-like"/>
    <property type="match status" value="1"/>
</dbReference>
<feature type="active site" description="Charge relay system" evidence="5">
    <location>
        <position position="305"/>
    </location>
</feature>